<name>A0A8H5JEK3_9HYPO</name>
<organism evidence="2 3">
    <name type="scientific">Fusarium napiforme</name>
    <dbReference type="NCBI Taxonomy" id="42672"/>
    <lineage>
        <taxon>Eukaryota</taxon>
        <taxon>Fungi</taxon>
        <taxon>Dikarya</taxon>
        <taxon>Ascomycota</taxon>
        <taxon>Pezizomycotina</taxon>
        <taxon>Sordariomycetes</taxon>
        <taxon>Hypocreomycetidae</taxon>
        <taxon>Hypocreales</taxon>
        <taxon>Nectriaceae</taxon>
        <taxon>Fusarium</taxon>
        <taxon>Fusarium fujikuroi species complex</taxon>
    </lineage>
</organism>
<reference evidence="2 3" key="1">
    <citation type="submission" date="2020-05" db="EMBL/GenBank/DDBJ databases">
        <title>Identification and distribution of gene clusters putatively required for synthesis of sphingolipid metabolism inhibitors in phylogenetically diverse species of the filamentous fungus Fusarium.</title>
        <authorList>
            <person name="Kim H.-S."/>
            <person name="Busman M."/>
            <person name="Brown D.W."/>
            <person name="Divon H."/>
            <person name="Uhlig S."/>
            <person name="Proctor R.H."/>
        </authorList>
    </citation>
    <scope>NUCLEOTIDE SEQUENCE [LARGE SCALE GENOMIC DNA]</scope>
    <source>
        <strain evidence="2 3">NRRL 25196</strain>
    </source>
</reference>
<sequence>MPSMQAAQACVACQQKDSRCTYPPLKRYRRAPEGHLLEESTLEEETPQQNEDSSMERERGLQAVSQFSSSPPATEPAEHQQQNEPEQQQELYNDHQDDLVIDGGMNVNTSISSYRNAVRNHSEDENENRNRNRSIDGNGLTSARTSNRMRTINDRSINNIRGKE</sequence>
<feature type="compositionally biased region" description="Basic and acidic residues" evidence="1">
    <location>
        <begin position="120"/>
        <end position="134"/>
    </location>
</feature>
<dbReference type="AlphaFoldDB" id="A0A8H5JEK3"/>
<accession>A0A8H5JEK3</accession>
<feature type="compositionally biased region" description="Polar residues" evidence="1">
    <location>
        <begin position="63"/>
        <end position="72"/>
    </location>
</feature>
<feature type="region of interest" description="Disordered" evidence="1">
    <location>
        <begin position="21"/>
        <end position="164"/>
    </location>
</feature>
<proteinExistence type="predicted"/>
<gene>
    <name evidence="2" type="ORF">FNAPI_7004</name>
</gene>
<evidence type="ECO:0000313" key="2">
    <source>
        <dbReference type="EMBL" id="KAF5552783.1"/>
    </source>
</evidence>
<keyword evidence="3" id="KW-1185">Reference proteome</keyword>
<evidence type="ECO:0000256" key="1">
    <source>
        <dbReference type="SAM" id="MobiDB-lite"/>
    </source>
</evidence>
<dbReference type="EMBL" id="JAAOAO010000256">
    <property type="protein sequence ID" value="KAF5552783.1"/>
    <property type="molecule type" value="Genomic_DNA"/>
</dbReference>
<dbReference type="Proteomes" id="UP000574317">
    <property type="component" value="Unassembled WGS sequence"/>
</dbReference>
<feature type="compositionally biased region" description="Low complexity" evidence="1">
    <location>
        <begin position="79"/>
        <end position="90"/>
    </location>
</feature>
<feature type="compositionally biased region" description="Polar residues" evidence="1">
    <location>
        <begin position="139"/>
        <end position="164"/>
    </location>
</feature>
<feature type="compositionally biased region" description="Polar residues" evidence="1">
    <location>
        <begin position="106"/>
        <end position="115"/>
    </location>
</feature>
<comment type="caution">
    <text evidence="2">The sequence shown here is derived from an EMBL/GenBank/DDBJ whole genome shotgun (WGS) entry which is preliminary data.</text>
</comment>
<evidence type="ECO:0000313" key="3">
    <source>
        <dbReference type="Proteomes" id="UP000574317"/>
    </source>
</evidence>
<protein>
    <submittedName>
        <fullName evidence="2">NirA-like nitrate assimilation regulatory protein</fullName>
    </submittedName>
</protein>